<dbReference type="InterPro" id="IPR036866">
    <property type="entry name" value="RibonucZ/Hydroxyglut_hydro"/>
</dbReference>
<dbReference type="Pfam" id="PF12706">
    <property type="entry name" value="Lactamase_B_2"/>
    <property type="match status" value="1"/>
</dbReference>
<protein>
    <submittedName>
        <fullName evidence="2">MBL fold metallo-hydrolase</fullName>
    </submittedName>
</protein>
<gene>
    <name evidence="2" type="ORF">V3328_17050</name>
</gene>
<dbReference type="EMBL" id="JAZHOF010000007">
    <property type="protein sequence ID" value="MEJ8573203.1"/>
    <property type="molecule type" value="Genomic_DNA"/>
</dbReference>
<reference evidence="2 3" key="1">
    <citation type="submission" date="2024-02" db="EMBL/GenBank/DDBJ databases">
        <title>Genome analysis and characterization of Microbaculum marinisediminis sp. nov., isolated from marine sediment.</title>
        <authorList>
            <person name="Du Z.-J."/>
            <person name="Ye Y.-Q."/>
            <person name="Zhang Z.-R."/>
            <person name="Yuan S.-M."/>
            <person name="Zhang X.-Y."/>
        </authorList>
    </citation>
    <scope>NUCLEOTIDE SEQUENCE [LARGE SCALE GENOMIC DNA]</scope>
    <source>
        <strain evidence="2 3">SDUM1044001</strain>
    </source>
</reference>
<evidence type="ECO:0000313" key="3">
    <source>
        <dbReference type="Proteomes" id="UP001378188"/>
    </source>
</evidence>
<dbReference type="RefSeq" id="WP_340330904.1">
    <property type="nucleotide sequence ID" value="NZ_JAZHOF010000007.1"/>
</dbReference>
<dbReference type="PANTHER" id="PTHR42663:SF6">
    <property type="entry name" value="HYDROLASE C777.06C-RELATED"/>
    <property type="match status" value="1"/>
</dbReference>
<dbReference type="PANTHER" id="PTHR42663">
    <property type="entry name" value="HYDROLASE C777.06C-RELATED-RELATED"/>
    <property type="match status" value="1"/>
</dbReference>
<dbReference type="Gene3D" id="3.60.15.10">
    <property type="entry name" value="Ribonuclease Z/Hydroxyacylglutathione hydrolase-like"/>
    <property type="match status" value="1"/>
</dbReference>
<sequence length="270" mass="29484">MGLVVTILGCGSSGGVPRVASGWGACDPANPRNRRRRCSILVERSGPNGSTTVLVDTSPDLREQLIGASVSWLDGVLISHDHADHTHGIDDLRPIVIHNRRRVAVYMEPEAGERLKERFSYCFDAPPGSPYPPILDSHEMLPPTPVVIDGEGGAIVAEPIPVIHGPSAALGFRFADFAYTPDVSDIPEESIELLQDLDVWVVDALRESPHISHFTVDEALEWVGRIKPRRAILTNMHVDLDYEALRGRLPANVVPAYDGMRIELSDSGQP</sequence>
<evidence type="ECO:0000313" key="2">
    <source>
        <dbReference type="EMBL" id="MEJ8573203.1"/>
    </source>
</evidence>
<dbReference type="CDD" id="cd16279">
    <property type="entry name" value="metallo-hydrolase-like_MBL-fold"/>
    <property type="match status" value="1"/>
</dbReference>
<dbReference type="SUPFAM" id="SSF56281">
    <property type="entry name" value="Metallo-hydrolase/oxidoreductase"/>
    <property type="match status" value="1"/>
</dbReference>
<dbReference type="InterPro" id="IPR001279">
    <property type="entry name" value="Metallo-B-lactamas"/>
</dbReference>
<comment type="caution">
    <text evidence="2">The sequence shown here is derived from an EMBL/GenBank/DDBJ whole genome shotgun (WGS) entry which is preliminary data.</text>
</comment>
<accession>A0AAW9RS83</accession>
<name>A0AAW9RS83_9HYPH</name>
<dbReference type="AlphaFoldDB" id="A0AAW9RS83"/>
<proteinExistence type="predicted"/>
<organism evidence="2 3">
    <name type="scientific">Microbaculum marinum</name>
    <dbReference type="NCBI Taxonomy" id="1764581"/>
    <lineage>
        <taxon>Bacteria</taxon>
        <taxon>Pseudomonadati</taxon>
        <taxon>Pseudomonadota</taxon>
        <taxon>Alphaproteobacteria</taxon>
        <taxon>Hyphomicrobiales</taxon>
        <taxon>Tepidamorphaceae</taxon>
        <taxon>Microbaculum</taxon>
    </lineage>
</organism>
<dbReference type="Proteomes" id="UP001378188">
    <property type="component" value="Unassembled WGS sequence"/>
</dbReference>
<keyword evidence="3" id="KW-1185">Reference proteome</keyword>
<evidence type="ECO:0000259" key="1">
    <source>
        <dbReference type="Pfam" id="PF12706"/>
    </source>
</evidence>
<feature type="domain" description="Metallo-beta-lactamase" evidence="1">
    <location>
        <begin position="51"/>
        <end position="234"/>
    </location>
</feature>